<evidence type="ECO:0000313" key="3">
    <source>
        <dbReference type="Proteomes" id="UP000244896"/>
    </source>
</evidence>
<dbReference type="OrthoDB" id="182922at2"/>
<dbReference type="AlphaFoldDB" id="A0A2U8E5Q1"/>
<dbReference type="Proteomes" id="UP000244896">
    <property type="component" value="Chromosome"/>
</dbReference>
<dbReference type="PANTHER" id="PTHR34203:SF15">
    <property type="entry name" value="SLL1173 PROTEIN"/>
    <property type="match status" value="1"/>
</dbReference>
<dbReference type="InterPro" id="IPR006342">
    <property type="entry name" value="FkbM_mtfrase"/>
</dbReference>
<sequence>MKKIINYIKGIFLFPYYAYINYKSLKKLLSKESEGFQREELVNKILAMGGTVNSKYVELSGLKIKNCFENLPLIVVENLYFQKYNFFDPDNSYICLDIGANVGISSLYLASKSNVRKVYAFEPLGPTFEFFKENLSLNAGLRDKINPYNFGLGDRKQHMQVKFNLDQAMSVSSKSTFDGCFSEYTLENIMIEDARTALVPIIESHFGKERIFLKVDCEGAEYDIIPHLAGCGVLSKIDVVVIEFHNDKPDALLHILRENAFFCFCEWERHGDWEIGFIKGVRIQDN</sequence>
<feature type="domain" description="Methyltransferase FkbM" evidence="1">
    <location>
        <begin position="97"/>
        <end position="259"/>
    </location>
</feature>
<name>A0A2U8E5Q1_9BACT</name>
<proteinExistence type="predicted"/>
<dbReference type="Pfam" id="PF05050">
    <property type="entry name" value="Methyltransf_21"/>
    <property type="match status" value="1"/>
</dbReference>
<evidence type="ECO:0000259" key="1">
    <source>
        <dbReference type="Pfam" id="PF05050"/>
    </source>
</evidence>
<dbReference type="RefSeq" id="WP_108826068.1">
    <property type="nucleotide sequence ID" value="NZ_CP023004.1"/>
</dbReference>
<gene>
    <name evidence="2" type="ORF">CKA38_13730</name>
</gene>
<dbReference type="Gene3D" id="3.40.50.150">
    <property type="entry name" value="Vaccinia Virus protein VP39"/>
    <property type="match status" value="1"/>
</dbReference>
<keyword evidence="3" id="KW-1185">Reference proteome</keyword>
<dbReference type="KEGG" id="elut:CKA38_13730"/>
<dbReference type="SUPFAM" id="SSF53335">
    <property type="entry name" value="S-adenosyl-L-methionine-dependent methyltransferases"/>
    <property type="match status" value="1"/>
</dbReference>
<evidence type="ECO:0000313" key="2">
    <source>
        <dbReference type="EMBL" id="AWI10177.1"/>
    </source>
</evidence>
<accession>A0A2U8E5Q1</accession>
<reference evidence="2 3" key="1">
    <citation type="journal article" date="2018" name="Syst. Appl. Microbiol.">
        <title>Ereboglobus luteus gen. nov. sp. nov. from cockroach guts, and new insights into the oxygen relationship of the genera Opitutus and Didymococcus (Verrucomicrobia: Opitutaceae).</title>
        <authorList>
            <person name="Tegtmeier D."/>
            <person name="Belitz A."/>
            <person name="Radek R."/>
            <person name="Heimerl T."/>
            <person name="Brune A."/>
        </authorList>
    </citation>
    <scope>NUCLEOTIDE SEQUENCE [LARGE SCALE GENOMIC DNA]</scope>
    <source>
        <strain evidence="2 3">Ho45</strain>
    </source>
</reference>
<organism evidence="2 3">
    <name type="scientific">Ereboglobus luteus</name>
    <dbReference type="NCBI Taxonomy" id="1796921"/>
    <lineage>
        <taxon>Bacteria</taxon>
        <taxon>Pseudomonadati</taxon>
        <taxon>Verrucomicrobiota</taxon>
        <taxon>Opitutia</taxon>
        <taxon>Opitutales</taxon>
        <taxon>Opitutaceae</taxon>
        <taxon>Ereboglobus</taxon>
    </lineage>
</organism>
<dbReference type="InterPro" id="IPR029063">
    <property type="entry name" value="SAM-dependent_MTases_sf"/>
</dbReference>
<dbReference type="EMBL" id="CP023004">
    <property type="protein sequence ID" value="AWI10177.1"/>
    <property type="molecule type" value="Genomic_DNA"/>
</dbReference>
<dbReference type="InterPro" id="IPR052514">
    <property type="entry name" value="SAM-dependent_MTase"/>
</dbReference>
<dbReference type="PANTHER" id="PTHR34203">
    <property type="entry name" value="METHYLTRANSFERASE, FKBM FAMILY PROTEIN"/>
    <property type="match status" value="1"/>
</dbReference>
<protein>
    <recommendedName>
        <fullName evidence="1">Methyltransferase FkbM domain-containing protein</fullName>
    </recommendedName>
</protein>
<dbReference type="NCBIfam" id="TIGR01444">
    <property type="entry name" value="fkbM_fam"/>
    <property type="match status" value="1"/>
</dbReference>